<dbReference type="EMBL" id="BMFG01000012">
    <property type="protein sequence ID" value="GGD34925.1"/>
    <property type="molecule type" value="Genomic_DNA"/>
</dbReference>
<evidence type="ECO:0000313" key="2">
    <source>
        <dbReference type="Proteomes" id="UP000625735"/>
    </source>
</evidence>
<gene>
    <name evidence="1" type="ORF">GCM10011343_25970</name>
</gene>
<dbReference type="RefSeq" id="WP_188363023.1">
    <property type="nucleotide sequence ID" value="NZ_BMFG01000012.1"/>
</dbReference>
<accession>A0A917DF17</accession>
<protein>
    <recommendedName>
        <fullName evidence="3">Lipoprotein</fullName>
    </recommendedName>
</protein>
<dbReference type="PROSITE" id="PS51257">
    <property type="entry name" value="PROKAR_LIPOPROTEIN"/>
    <property type="match status" value="1"/>
</dbReference>
<evidence type="ECO:0000313" key="1">
    <source>
        <dbReference type="EMBL" id="GGD34925.1"/>
    </source>
</evidence>
<dbReference type="Proteomes" id="UP000625735">
    <property type="component" value="Unassembled WGS sequence"/>
</dbReference>
<reference evidence="1" key="2">
    <citation type="submission" date="2020-09" db="EMBL/GenBank/DDBJ databases">
        <authorList>
            <person name="Sun Q."/>
            <person name="Zhou Y."/>
        </authorList>
    </citation>
    <scope>NUCLEOTIDE SEQUENCE</scope>
    <source>
        <strain evidence="1">CGMCC 1.12506</strain>
    </source>
</reference>
<dbReference type="AlphaFoldDB" id="A0A917DF17"/>
<evidence type="ECO:0008006" key="3">
    <source>
        <dbReference type="Google" id="ProtNLM"/>
    </source>
</evidence>
<keyword evidence="2" id="KW-1185">Reference proteome</keyword>
<reference evidence="1" key="1">
    <citation type="journal article" date="2014" name="Int. J. Syst. Evol. Microbiol.">
        <title>Complete genome sequence of Corynebacterium casei LMG S-19264T (=DSM 44701T), isolated from a smear-ripened cheese.</title>
        <authorList>
            <consortium name="US DOE Joint Genome Institute (JGI-PGF)"/>
            <person name="Walter F."/>
            <person name="Albersmeier A."/>
            <person name="Kalinowski J."/>
            <person name="Ruckert C."/>
        </authorList>
    </citation>
    <scope>NUCLEOTIDE SEQUENCE</scope>
    <source>
        <strain evidence="1">CGMCC 1.12506</strain>
    </source>
</reference>
<sequence length="207" mass="24526">MYKFIFTLIVFFFLGCANDKKKKFEAKTSNKDTIYEKLWLCYPTIENLDECIEYYISPLTDTIYNQIKVFTNGTLDTLKSEFYDINIFKTEKSNVYRANITLHSRFDTLKINQKNQRTFKILYIEFDGKYSIGSKVSKTSNFIEFEYINTKDNHLTGVLVDDVFRDTIIQNESQLNYGKTRILVDTRNSTDNLFISNRNFLKEKIIK</sequence>
<name>A0A917DF17_9FLAO</name>
<proteinExistence type="predicted"/>
<organism evidence="1 2">
    <name type="scientific">Flavobacterium orientale</name>
    <dbReference type="NCBI Taxonomy" id="1756020"/>
    <lineage>
        <taxon>Bacteria</taxon>
        <taxon>Pseudomonadati</taxon>
        <taxon>Bacteroidota</taxon>
        <taxon>Flavobacteriia</taxon>
        <taxon>Flavobacteriales</taxon>
        <taxon>Flavobacteriaceae</taxon>
        <taxon>Flavobacterium</taxon>
    </lineage>
</organism>
<comment type="caution">
    <text evidence="1">The sequence shown here is derived from an EMBL/GenBank/DDBJ whole genome shotgun (WGS) entry which is preliminary data.</text>
</comment>